<keyword evidence="8" id="KW-1185">Reference proteome</keyword>
<dbReference type="InterPro" id="IPR026575">
    <property type="entry name" value="GpdQ/CpdA-like"/>
</dbReference>
<dbReference type="GO" id="GO:0004114">
    <property type="term" value="F:3',5'-cyclic-nucleotide phosphodiesterase activity"/>
    <property type="evidence" value="ECO:0007669"/>
    <property type="project" value="UniProtKB-EC"/>
</dbReference>
<dbReference type="InterPro" id="IPR004843">
    <property type="entry name" value="Calcineurin-like_PHP"/>
</dbReference>
<dbReference type="Pfam" id="PF00149">
    <property type="entry name" value="Metallophos"/>
    <property type="match status" value="1"/>
</dbReference>
<proteinExistence type="inferred from homology"/>
<evidence type="ECO:0000256" key="1">
    <source>
        <dbReference type="ARBA" id="ARBA00022723"/>
    </source>
</evidence>
<dbReference type="Gene3D" id="3.30.750.180">
    <property type="entry name" value="GpdQ, beta-strand dimerisation domain"/>
    <property type="match status" value="1"/>
</dbReference>
<name>A0A0L0M6U5_9BURK</name>
<dbReference type="InterPro" id="IPR042283">
    <property type="entry name" value="GpdQ_catalytic"/>
</dbReference>
<dbReference type="InterPro" id="IPR029052">
    <property type="entry name" value="Metallo-depent_PP-like"/>
</dbReference>
<sequence length="338" mass="36344">MGSRVIVRGEIPTAPVPPATKTVQTPAAAECTFSEQSLTGFRWVAPRRAACIRRNHGVNRQGSDGCPSPETKLMLLAQISDLHITAPGTLAYGRVDTAAFLTRAIDALNALAPRPDAVLITGDLVDAGGIDEYRQLRTLLERLAVPWFPLLGNHDDRANFRAVFGDRAGAASDGFAQHAFDVGDMRVIALDTLDPGSGAGRLCAARLAWLEAQLDACRDRPVIVGMHHPPFACGIGFMDAIRLAPDDARALDALLRRHPNVERIVCGHVHRPITARFGGTVVWCAPSTAHQVALQLTPDGPDALVMEPPAFGLHLWRAETGLVTHCRCVDQGDGPYVF</sequence>
<evidence type="ECO:0000256" key="4">
    <source>
        <dbReference type="ARBA" id="ARBA00025742"/>
    </source>
</evidence>
<evidence type="ECO:0000256" key="2">
    <source>
        <dbReference type="ARBA" id="ARBA00022801"/>
    </source>
</evidence>
<dbReference type="PATRIC" id="fig|242163.4.peg.2313"/>
<keyword evidence="2 7" id="KW-0378">Hydrolase</keyword>
<evidence type="ECO:0000313" key="8">
    <source>
        <dbReference type="Proteomes" id="UP000036959"/>
    </source>
</evidence>
<evidence type="ECO:0000259" key="6">
    <source>
        <dbReference type="Pfam" id="PF00149"/>
    </source>
</evidence>
<evidence type="ECO:0000313" key="7">
    <source>
        <dbReference type="EMBL" id="KND58392.1"/>
    </source>
</evidence>
<feature type="region of interest" description="Disordered" evidence="5">
    <location>
        <begin position="1"/>
        <end position="21"/>
    </location>
</feature>
<dbReference type="GO" id="GO:0046872">
    <property type="term" value="F:metal ion binding"/>
    <property type="evidence" value="ECO:0007669"/>
    <property type="project" value="UniProtKB-KW"/>
</dbReference>
<dbReference type="EMBL" id="LFJJ01000184">
    <property type="protein sequence ID" value="KND58392.1"/>
    <property type="molecule type" value="Genomic_DNA"/>
</dbReference>
<dbReference type="InterPro" id="IPR042281">
    <property type="entry name" value="GpdQ_beta-strand"/>
</dbReference>
<dbReference type="Proteomes" id="UP000036959">
    <property type="component" value="Unassembled WGS sequence"/>
</dbReference>
<gene>
    <name evidence="7" type="ORF">BVER_01404</name>
</gene>
<dbReference type="Gene3D" id="3.60.21.40">
    <property type="entry name" value="GpdQ, catalytic alpha/beta sandwich domain"/>
    <property type="match status" value="1"/>
</dbReference>
<dbReference type="AlphaFoldDB" id="A0A0L0M6U5"/>
<dbReference type="EC" id="3.1.4.17" evidence="7"/>
<dbReference type="SUPFAM" id="SSF56300">
    <property type="entry name" value="Metallo-dependent phosphatases"/>
    <property type="match status" value="1"/>
</dbReference>
<comment type="similarity">
    <text evidence="4">Belongs to the cyclic nucleotide phosphodiesterase class-III family.</text>
</comment>
<keyword evidence="1" id="KW-0479">Metal-binding</keyword>
<reference evidence="8" key="1">
    <citation type="submission" date="2015-06" db="EMBL/GenBank/DDBJ databases">
        <title>Comparative genomics of Burkholderia leaf nodule symbionts.</title>
        <authorList>
            <person name="Carlier A."/>
            <person name="Eberl L."/>
            <person name="Pinto-Carbo M."/>
        </authorList>
    </citation>
    <scope>NUCLEOTIDE SEQUENCE [LARGE SCALE GENOMIC DNA]</scope>
    <source>
        <strain evidence="8">UZHbot4</strain>
    </source>
</reference>
<keyword evidence="3" id="KW-0408">Iron</keyword>
<dbReference type="PANTHER" id="PTHR42988">
    <property type="entry name" value="PHOSPHOHYDROLASE"/>
    <property type="match status" value="1"/>
</dbReference>
<dbReference type="CDD" id="cd07402">
    <property type="entry name" value="MPP_GpdQ"/>
    <property type="match status" value="1"/>
</dbReference>
<accession>A0A0L0M6U5</accession>
<protein>
    <submittedName>
        <fullName evidence="7">3',5'-cyclic-nucleotide phosphodiesterase</fullName>
        <ecNumber evidence="7">3.1.4.17</ecNumber>
    </submittedName>
</protein>
<dbReference type="PANTHER" id="PTHR42988:SF2">
    <property type="entry name" value="CYCLIC NUCLEOTIDE PHOSPHODIESTERASE CBUA0032-RELATED"/>
    <property type="match status" value="1"/>
</dbReference>
<dbReference type="InterPro" id="IPR050884">
    <property type="entry name" value="CNP_phosphodiesterase-III"/>
</dbReference>
<organism evidence="7 8">
    <name type="scientific">Candidatus Burkholderia verschuerenii</name>
    <dbReference type="NCBI Taxonomy" id="242163"/>
    <lineage>
        <taxon>Bacteria</taxon>
        <taxon>Pseudomonadati</taxon>
        <taxon>Pseudomonadota</taxon>
        <taxon>Betaproteobacteria</taxon>
        <taxon>Burkholderiales</taxon>
        <taxon>Burkholderiaceae</taxon>
        <taxon>Burkholderia</taxon>
    </lineage>
</organism>
<evidence type="ECO:0000256" key="3">
    <source>
        <dbReference type="ARBA" id="ARBA00023004"/>
    </source>
</evidence>
<comment type="caution">
    <text evidence="7">The sequence shown here is derived from an EMBL/GenBank/DDBJ whole genome shotgun (WGS) entry which is preliminary data.</text>
</comment>
<feature type="domain" description="Calcineurin-like phosphoesterase" evidence="6">
    <location>
        <begin position="75"/>
        <end position="272"/>
    </location>
</feature>
<evidence type="ECO:0000256" key="5">
    <source>
        <dbReference type="SAM" id="MobiDB-lite"/>
    </source>
</evidence>